<reference evidence="7" key="1">
    <citation type="submission" date="2022-12" db="EMBL/GenBank/DDBJ databases">
        <title>Draft genome sequences of 22 rhizogenic Agrobacterium biovar 1 strains, the causative agent of hairy root disease.</title>
        <authorList>
            <person name="Kim N."/>
            <person name="Vargas P."/>
            <person name="Rediers H."/>
        </authorList>
    </citation>
    <scope>NUCLEOTIDE SEQUENCE</scope>
    <source>
        <strain evidence="7">ST15.13.006</strain>
    </source>
</reference>
<dbReference type="RefSeq" id="WP_269834666.1">
    <property type="nucleotide sequence ID" value="NZ_JAPZLR010000002.1"/>
</dbReference>
<dbReference type="GO" id="GO:0022857">
    <property type="term" value="F:transmembrane transporter activity"/>
    <property type="evidence" value="ECO:0007669"/>
    <property type="project" value="InterPro"/>
</dbReference>
<protein>
    <submittedName>
        <fullName evidence="7">ABC transporter permease</fullName>
    </submittedName>
</protein>
<dbReference type="GO" id="GO:0005886">
    <property type="term" value="C:plasma membrane"/>
    <property type="evidence" value="ECO:0007669"/>
    <property type="project" value="UniProtKB-SubCell"/>
</dbReference>
<organism evidence="7 8">
    <name type="scientific">Agrobacterium salinitolerans</name>
    <dbReference type="NCBI Taxonomy" id="1183413"/>
    <lineage>
        <taxon>Bacteria</taxon>
        <taxon>Pseudomonadati</taxon>
        <taxon>Pseudomonadota</taxon>
        <taxon>Alphaproteobacteria</taxon>
        <taxon>Hyphomicrobiales</taxon>
        <taxon>Rhizobiaceae</taxon>
        <taxon>Rhizobium/Agrobacterium group</taxon>
        <taxon>Agrobacterium</taxon>
    </lineage>
</organism>
<proteinExistence type="predicted"/>
<feature type="transmembrane region" description="Helical" evidence="6">
    <location>
        <begin position="112"/>
        <end position="133"/>
    </location>
</feature>
<feature type="transmembrane region" description="Helical" evidence="6">
    <location>
        <begin position="289"/>
        <end position="310"/>
    </location>
</feature>
<feature type="transmembrane region" description="Helical" evidence="6">
    <location>
        <begin position="180"/>
        <end position="202"/>
    </location>
</feature>
<sequence>MTVNDSLLTKGVQETEERMRSSISQSRFFLTNEFGLILLIVVFAIIFGVAASGFLSPFNLFTLGRSAAINIMIGLSMMAVIVTGGLNLAVGAIGVSAAMACGYLIEVLGMPWPLAVIGGLATGAALGFVNGWTVIRTGLHSFIITLATMSIFFGVMIFLTRAEAYRGLPPIFAAFGKMKLATYFSPLLLVTLATALALSFLYRRTVLGREMLAAGARPEAAELSGIRVDRIFIACHMLSGLLAGLAALMLVTRTGAAIPSMAGQLGQDWLLPAFLGPVLGGTLLQGGKVSVLGTCLGALLVTMLTSGLLLLQLGEFWVQTFLGLLLLLAVLMDKARRSYLARRNLA</sequence>
<feature type="transmembrane region" description="Helical" evidence="6">
    <location>
        <begin position="139"/>
        <end position="159"/>
    </location>
</feature>
<feature type="transmembrane region" description="Helical" evidence="6">
    <location>
        <begin position="88"/>
        <end position="105"/>
    </location>
</feature>
<evidence type="ECO:0000256" key="4">
    <source>
        <dbReference type="ARBA" id="ARBA00022989"/>
    </source>
</evidence>
<dbReference type="EMBL" id="JAPZLR010000002">
    <property type="protein sequence ID" value="MCZ7936784.1"/>
    <property type="molecule type" value="Genomic_DNA"/>
</dbReference>
<evidence type="ECO:0000256" key="5">
    <source>
        <dbReference type="ARBA" id="ARBA00023136"/>
    </source>
</evidence>
<keyword evidence="4 6" id="KW-1133">Transmembrane helix</keyword>
<evidence type="ECO:0000256" key="1">
    <source>
        <dbReference type="ARBA" id="ARBA00004651"/>
    </source>
</evidence>
<keyword evidence="3 6" id="KW-0812">Transmembrane</keyword>
<dbReference type="CDD" id="cd06579">
    <property type="entry name" value="TM_PBP1_transp_AraH_like"/>
    <property type="match status" value="1"/>
</dbReference>
<keyword evidence="2" id="KW-1003">Cell membrane</keyword>
<evidence type="ECO:0000313" key="8">
    <source>
        <dbReference type="Proteomes" id="UP001151018"/>
    </source>
</evidence>
<evidence type="ECO:0000256" key="6">
    <source>
        <dbReference type="SAM" id="Phobius"/>
    </source>
</evidence>
<dbReference type="Pfam" id="PF02653">
    <property type="entry name" value="BPD_transp_2"/>
    <property type="match status" value="1"/>
</dbReference>
<feature type="transmembrane region" description="Helical" evidence="6">
    <location>
        <begin position="231"/>
        <end position="251"/>
    </location>
</feature>
<feature type="transmembrane region" description="Helical" evidence="6">
    <location>
        <begin position="316"/>
        <end position="333"/>
    </location>
</feature>
<gene>
    <name evidence="7" type="ORF">O9X88_04440</name>
</gene>
<dbReference type="Proteomes" id="UP001151018">
    <property type="component" value="Unassembled WGS sequence"/>
</dbReference>
<keyword evidence="5 6" id="KW-0472">Membrane</keyword>
<dbReference type="InterPro" id="IPR001851">
    <property type="entry name" value="ABC_transp_permease"/>
</dbReference>
<evidence type="ECO:0000256" key="2">
    <source>
        <dbReference type="ARBA" id="ARBA00022475"/>
    </source>
</evidence>
<evidence type="ECO:0000313" key="7">
    <source>
        <dbReference type="EMBL" id="MCZ7936784.1"/>
    </source>
</evidence>
<dbReference type="PANTHER" id="PTHR32196">
    <property type="entry name" value="ABC TRANSPORTER PERMEASE PROTEIN YPHD-RELATED-RELATED"/>
    <property type="match status" value="1"/>
</dbReference>
<feature type="transmembrane region" description="Helical" evidence="6">
    <location>
        <begin position="34"/>
        <end position="55"/>
    </location>
</feature>
<evidence type="ECO:0000256" key="3">
    <source>
        <dbReference type="ARBA" id="ARBA00022692"/>
    </source>
</evidence>
<dbReference type="AlphaFoldDB" id="A0A9X3KL03"/>
<accession>A0A9X3KL03</accession>
<name>A0A9X3KL03_9HYPH</name>
<dbReference type="PANTHER" id="PTHR32196:SF72">
    <property type="entry name" value="RIBOSE IMPORT PERMEASE PROTEIN RBSC"/>
    <property type="match status" value="1"/>
</dbReference>
<comment type="subcellular location">
    <subcellularLocation>
        <location evidence="1">Cell membrane</location>
        <topology evidence="1">Multi-pass membrane protein</topology>
    </subcellularLocation>
</comment>
<comment type="caution">
    <text evidence="7">The sequence shown here is derived from an EMBL/GenBank/DDBJ whole genome shotgun (WGS) entry which is preliminary data.</text>
</comment>